<dbReference type="AlphaFoldDB" id="A0A4Z2F2U5"/>
<comment type="caution">
    <text evidence="2">The sequence shown here is derived from an EMBL/GenBank/DDBJ whole genome shotgun (WGS) entry which is preliminary data.</text>
</comment>
<keyword evidence="3" id="KW-1185">Reference proteome</keyword>
<evidence type="ECO:0000256" key="1">
    <source>
        <dbReference type="SAM" id="MobiDB-lite"/>
    </source>
</evidence>
<name>A0A4Z2F2U5_9TELE</name>
<gene>
    <name evidence="2" type="ORF">EYF80_054383</name>
</gene>
<dbReference type="EMBL" id="SRLO01001766">
    <property type="protein sequence ID" value="TNN35457.1"/>
    <property type="molecule type" value="Genomic_DNA"/>
</dbReference>
<accession>A0A4Z2F2U5</accession>
<sequence>MTADSPVHGRVGRGVQVPVLQSPAPPAQQVAGHVCEAPPTLTASPCDVTEGESSRQSSDIGQEREESPRSRSGVSRTLMR</sequence>
<reference evidence="2 3" key="1">
    <citation type="submission" date="2019-03" db="EMBL/GenBank/DDBJ databases">
        <title>First draft genome of Liparis tanakae, snailfish: a comprehensive survey of snailfish specific genes.</title>
        <authorList>
            <person name="Kim W."/>
            <person name="Song I."/>
            <person name="Jeong J.-H."/>
            <person name="Kim D."/>
            <person name="Kim S."/>
            <person name="Ryu S."/>
            <person name="Song J.Y."/>
            <person name="Lee S.K."/>
        </authorList>
    </citation>
    <scope>NUCLEOTIDE SEQUENCE [LARGE SCALE GENOMIC DNA]</scope>
    <source>
        <tissue evidence="2">Muscle</tissue>
    </source>
</reference>
<evidence type="ECO:0000313" key="2">
    <source>
        <dbReference type="EMBL" id="TNN35457.1"/>
    </source>
</evidence>
<protein>
    <submittedName>
        <fullName evidence="2">Uncharacterized protein</fullName>
    </submittedName>
</protein>
<proteinExistence type="predicted"/>
<organism evidence="2 3">
    <name type="scientific">Liparis tanakae</name>
    <name type="common">Tanaka's snailfish</name>
    <dbReference type="NCBI Taxonomy" id="230148"/>
    <lineage>
        <taxon>Eukaryota</taxon>
        <taxon>Metazoa</taxon>
        <taxon>Chordata</taxon>
        <taxon>Craniata</taxon>
        <taxon>Vertebrata</taxon>
        <taxon>Euteleostomi</taxon>
        <taxon>Actinopterygii</taxon>
        <taxon>Neopterygii</taxon>
        <taxon>Teleostei</taxon>
        <taxon>Neoteleostei</taxon>
        <taxon>Acanthomorphata</taxon>
        <taxon>Eupercaria</taxon>
        <taxon>Perciformes</taxon>
        <taxon>Cottioidei</taxon>
        <taxon>Cottales</taxon>
        <taxon>Liparidae</taxon>
        <taxon>Liparis</taxon>
    </lineage>
</organism>
<feature type="compositionally biased region" description="Polar residues" evidence="1">
    <location>
        <begin position="70"/>
        <end position="80"/>
    </location>
</feature>
<dbReference type="Proteomes" id="UP000314294">
    <property type="component" value="Unassembled WGS sequence"/>
</dbReference>
<feature type="region of interest" description="Disordered" evidence="1">
    <location>
        <begin position="1"/>
        <end position="80"/>
    </location>
</feature>
<evidence type="ECO:0000313" key="3">
    <source>
        <dbReference type="Proteomes" id="UP000314294"/>
    </source>
</evidence>